<keyword evidence="1" id="KW-1133">Transmembrane helix</keyword>
<gene>
    <name evidence="2" type="ORF">H8702_04200</name>
</gene>
<name>A0A8J6PBG3_9FIRM</name>
<comment type="caution">
    <text evidence="2">The sequence shown here is derived from an EMBL/GenBank/DDBJ whole genome shotgun (WGS) entry which is preliminary data.</text>
</comment>
<feature type="transmembrane region" description="Helical" evidence="1">
    <location>
        <begin position="192"/>
        <end position="215"/>
    </location>
</feature>
<evidence type="ECO:0000313" key="2">
    <source>
        <dbReference type="EMBL" id="MBC8610328.1"/>
    </source>
</evidence>
<reference evidence="2" key="1">
    <citation type="submission" date="2020-08" db="EMBL/GenBank/DDBJ databases">
        <title>Genome public.</title>
        <authorList>
            <person name="Liu C."/>
            <person name="Sun Q."/>
        </authorList>
    </citation>
    <scope>NUCLEOTIDE SEQUENCE</scope>
    <source>
        <strain evidence="2">NSJ-15</strain>
    </source>
</reference>
<feature type="transmembrane region" description="Helical" evidence="1">
    <location>
        <begin position="97"/>
        <end position="117"/>
    </location>
</feature>
<dbReference type="EMBL" id="JACRTL010000001">
    <property type="protein sequence ID" value="MBC8610328.1"/>
    <property type="molecule type" value="Genomic_DNA"/>
</dbReference>
<keyword evidence="1" id="KW-0472">Membrane</keyword>
<keyword evidence="3" id="KW-1185">Reference proteome</keyword>
<protein>
    <submittedName>
        <fullName evidence="2">Conjugal transfer protein TraX</fullName>
    </submittedName>
</protein>
<feature type="transmembrane region" description="Helical" evidence="1">
    <location>
        <begin position="227"/>
        <end position="247"/>
    </location>
</feature>
<accession>A0A8J6PBG3</accession>
<dbReference type="Proteomes" id="UP000632659">
    <property type="component" value="Unassembled WGS sequence"/>
</dbReference>
<dbReference type="RefSeq" id="WP_093988717.1">
    <property type="nucleotide sequence ID" value="NZ_FYDD01000003.1"/>
</dbReference>
<feature type="transmembrane region" description="Helical" evidence="1">
    <location>
        <begin position="165"/>
        <end position="185"/>
    </location>
</feature>
<organism evidence="2 3">
    <name type="scientific">Massiliimalia timonensis</name>
    <dbReference type="NCBI Taxonomy" id="1987501"/>
    <lineage>
        <taxon>Bacteria</taxon>
        <taxon>Bacillati</taxon>
        <taxon>Bacillota</taxon>
        <taxon>Clostridia</taxon>
        <taxon>Eubacteriales</taxon>
        <taxon>Oscillospiraceae</taxon>
        <taxon>Massiliimalia</taxon>
    </lineage>
</organism>
<keyword evidence="1" id="KW-0812">Transmembrane</keyword>
<feature type="transmembrane region" description="Helical" evidence="1">
    <location>
        <begin position="17"/>
        <end position="40"/>
    </location>
</feature>
<evidence type="ECO:0000256" key="1">
    <source>
        <dbReference type="SAM" id="Phobius"/>
    </source>
</evidence>
<feature type="transmembrane region" description="Helical" evidence="1">
    <location>
        <begin position="124"/>
        <end position="145"/>
    </location>
</feature>
<dbReference type="Pfam" id="PF05857">
    <property type="entry name" value="TraX"/>
    <property type="match status" value="1"/>
</dbReference>
<dbReference type="InterPro" id="IPR008875">
    <property type="entry name" value="TraX"/>
</dbReference>
<feature type="transmembrane region" description="Helical" evidence="1">
    <location>
        <begin position="46"/>
        <end position="64"/>
    </location>
</feature>
<dbReference type="AlphaFoldDB" id="A0A8J6PBG3"/>
<dbReference type="OrthoDB" id="9781069at2"/>
<sequence length="248" mass="27915">MEQTASARGISRDAVKYLAMGAMLLNHIANIFLIPGALLYEVFTDLGYVTAVTMCFFLVEGYGYTRSKRNYALRLLLFAFLSEIPYCLALTKGAVISFYGLNMMFTLFLCFLMLLALEQIKNSVVKVFAVILITFLSTFCDWPLLAPMFTLLFWWAGQSKRKQKLAFLTAAVLFGLFSFSGRVALFSLPLSLLYALGSMAGIILAGVCIVYLYNGKRGKWGRNFSKWFFYGFYPVHLLILGLIRISAL</sequence>
<proteinExistence type="predicted"/>
<evidence type="ECO:0000313" key="3">
    <source>
        <dbReference type="Proteomes" id="UP000632659"/>
    </source>
</evidence>